<feature type="domain" description="Nucleolar complex-associated protein 3 N-terminal" evidence="3">
    <location>
        <begin position="196"/>
        <end position="288"/>
    </location>
</feature>
<feature type="compositionally biased region" description="Basic residues" evidence="2">
    <location>
        <begin position="1"/>
        <end position="10"/>
    </location>
</feature>
<dbReference type="GO" id="GO:0003682">
    <property type="term" value="F:chromatin binding"/>
    <property type="evidence" value="ECO:0007669"/>
    <property type="project" value="TreeGrafter"/>
</dbReference>
<dbReference type="EnsemblMetazoa" id="CLYHEMT004017.1">
    <property type="protein sequence ID" value="CLYHEMP004017.1"/>
    <property type="gene ID" value="CLYHEMG004017"/>
</dbReference>
<evidence type="ECO:0000256" key="2">
    <source>
        <dbReference type="SAM" id="MobiDB-lite"/>
    </source>
</evidence>
<feature type="region of interest" description="Disordered" evidence="2">
    <location>
        <begin position="1"/>
        <end position="32"/>
    </location>
</feature>
<proteinExistence type="predicted"/>
<keyword evidence="1" id="KW-0175">Coiled coil</keyword>
<reference evidence="4" key="1">
    <citation type="submission" date="2021-01" db="UniProtKB">
        <authorList>
            <consortium name="EnsemblMetazoa"/>
        </authorList>
    </citation>
    <scope>IDENTIFICATION</scope>
</reference>
<protein>
    <recommendedName>
        <fullName evidence="3">Nucleolar complex-associated protein 3 N-terminal domain-containing protein</fullName>
    </recommendedName>
</protein>
<feature type="coiled-coil region" evidence="1">
    <location>
        <begin position="430"/>
        <end position="470"/>
    </location>
</feature>
<dbReference type="GO" id="GO:0006270">
    <property type="term" value="P:DNA replication initiation"/>
    <property type="evidence" value="ECO:0007669"/>
    <property type="project" value="TreeGrafter"/>
</dbReference>
<feature type="region of interest" description="Disordered" evidence="2">
    <location>
        <begin position="61"/>
        <end position="83"/>
    </location>
</feature>
<feature type="compositionally biased region" description="Basic and acidic residues" evidence="2">
    <location>
        <begin position="61"/>
        <end position="70"/>
    </location>
</feature>
<evidence type="ECO:0000313" key="5">
    <source>
        <dbReference type="Proteomes" id="UP000594262"/>
    </source>
</evidence>
<evidence type="ECO:0000256" key="1">
    <source>
        <dbReference type="SAM" id="Coils"/>
    </source>
</evidence>
<dbReference type="AlphaFoldDB" id="A0A7M5TZ42"/>
<name>A0A7M5TZ42_9CNID</name>
<dbReference type="InterPro" id="IPR016903">
    <property type="entry name" value="Nucleolar_cplx-assoc_3"/>
</dbReference>
<feature type="compositionally biased region" description="Basic and acidic residues" evidence="2">
    <location>
        <begin position="152"/>
        <end position="167"/>
    </location>
</feature>
<dbReference type="PANTHER" id="PTHR14428:SF5">
    <property type="entry name" value="NUCLEOLAR COMPLEX PROTEIN 3 HOMOLOG"/>
    <property type="match status" value="1"/>
</dbReference>
<dbReference type="Pfam" id="PF07540">
    <property type="entry name" value="NOC3p"/>
    <property type="match status" value="1"/>
</dbReference>
<dbReference type="GO" id="GO:0005730">
    <property type="term" value="C:nucleolus"/>
    <property type="evidence" value="ECO:0007669"/>
    <property type="project" value="TreeGrafter"/>
</dbReference>
<dbReference type="Proteomes" id="UP000594262">
    <property type="component" value="Unplaced"/>
</dbReference>
<feature type="compositionally biased region" description="Acidic residues" evidence="2">
    <location>
        <begin position="71"/>
        <end position="83"/>
    </location>
</feature>
<evidence type="ECO:0000313" key="4">
    <source>
        <dbReference type="EnsemblMetazoa" id="CLYHEMP004017.1"/>
    </source>
</evidence>
<dbReference type="InterPro" id="IPR011501">
    <property type="entry name" value="Noc3_N"/>
</dbReference>
<dbReference type="GeneID" id="136810422"/>
<keyword evidence="5" id="KW-1185">Reference proteome</keyword>
<dbReference type="OrthoDB" id="10263597at2759"/>
<feature type="region of interest" description="Disordered" evidence="2">
    <location>
        <begin position="149"/>
        <end position="171"/>
    </location>
</feature>
<sequence>MGKPKGKTSKVKLGNKASNKKTNKNVGANKYQEKFQSAKIKAGKFKKKPAINKKELMNGKIDYSRYKPEDDHDVDDMLESDEEDDMKSYLKQNANDMSFLSKSLDKNSDGMKSYEAQPRSYSNVHKETDLKDDRVDLLPIKGATGLIRRKGERIEEQDNENKDRDGPEENNLLPIMEKEPMSVIEILAAHREQVVQKKLQIAQLSMDIVENPYEKISQLKHLLKLAEKDEPLTIRKLSLLSMLEIFKDIIPSYNIRELSDDEQNAKVSRDVKKIRDYEQNLLKAYQRYLQSLEENIKVCKKFVKKSRGSSAHHEKQKKSMASLVITSMKCLAELIKNLPHFNFRKNIINVLIPNIELSQDLEEAGQICSKAIKETLLADYNGHIALDVVTIIQNLAKSKPTLSPLVLETLLCLRVDADLVHATEEKGNKIERLKAKREAIKKMSRKERKRKKVEDKLNQELQEVEAVESRDKIGKTHTEILKRLFVIYFRVLKLGFKSDLLGITLRGLARFSHSSILISLVIS</sequence>
<dbReference type="RefSeq" id="XP_066923088.1">
    <property type="nucleotide sequence ID" value="XM_067066987.1"/>
</dbReference>
<accession>A0A7M5TZ42</accession>
<organism evidence="4 5">
    <name type="scientific">Clytia hemisphaerica</name>
    <dbReference type="NCBI Taxonomy" id="252671"/>
    <lineage>
        <taxon>Eukaryota</taxon>
        <taxon>Metazoa</taxon>
        <taxon>Cnidaria</taxon>
        <taxon>Hydrozoa</taxon>
        <taxon>Hydroidolina</taxon>
        <taxon>Leptothecata</taxon>
        <taxon>Obeliida</taxon>
        <taxon>Clytiidae</taxon>
        <taxon>Clytia</taxon>
    </lineage>
</organism>
<evidence type="ECO:0000259" key="3">
    <source>
        <dbReference type="Pfam" id="PF07540"/>
    </source>
</evidence>
<dbReference type="PANTHER" id="PTHR14428">
    <property type="entry name" value="NUCLEOLAR COMPLEX PROTEIN 3"/>
    <property type="match status" value="1"/>
</dbReference>